<feature type="domain" description="NmrA-like" evidence="3">
    <location>
        <begin position="4"/>
        <end position="283"/>
    </location>
</feature>
<dbReference type="InterPro" id="IPR051164">
    <property type="entry name" value="NmrA-like_oxidored"/>
</dbReference>
<organism evidence="4 5">
    <name type="scientific">Paenibacillus mucilaginosus 3016</name>
    <dbReference type="NCBI Taxonomy" id="1116391"/>
    <lineage>
        <taxon>Bacteria</taxon>
        <taxon>Bacillati</taxon>
        <taxon>Bacillota</taxon>
        <taxon>Bacilli</taxon>
        <taxon>Bacillales</taxon>
        <taxon>Paenibacillaceae</taxon>
        <taxon>Paenibacillus</taxon>
    </lineage>
</organism>
<sequence length="300" mass="33144">MEYTKKIILVTGATGQQGGATIRSLLANGDWSVRALTRDPSKPSAKKMLRAGVEIFEGDHGNPDSLLEAMQGVYGVFSVQPTEFSPNISPEFTYEDEVKFGKNVANAAKKAGVQHFIYSSVSGADRLIGGRNYSKWEIEEFIRGLGLPLTILRPAWFMDNFSDPLFGLQTGQLATALKSNIKLQLIAVEDIGIFSALAFENPKRYLGKTIEIAGDSLTPVAISNAISLAIGKNIPYVEIPIDTIRQISPSGARTFEFINNEELKIDIDEVRRLHPRLLTFNEWLKNIGKSKIEKLFASEH</sequence>
<dbReference type="Proteomes" id="UP000007523">
    <property type="component" value="Chromosome"/>
</dbReference>
<dbReference type="SUPFAM" id="SSF51735">
    <property type="entry name" value="NAD(P)-binding Rossmann-fold domains"/>
    <property type="match status" value="1"/>
</dbReference>
<dbReference type="EMBL" id="CP003235">
    <property type="protein sequence ID" value="AFC29147.1"/>
    <property type="molecule type" value="Genomic_DNA"/>
</dbReference>
<dbReference type="RefSeq" id="WP_014369545.1">
    <property type="nucleotide sequence ID" value="NC_016935.1"/>
</dbReference>
<evidence type="ECO:0000313" key="4">
    <source>
        <dbReference type="EMBL" id="AFC29147.1"/>
    </source>
</evidence>
<keyword evidence="2" id="KW-0521">NADP</keyword>
<accession>H6NHF2</accession>
<comment type="similarity">
    <text evidence="1">Belongs to the NmrA-type oxidoreductase family.</text>
</comment>
<evidence type="ECO:0000313" key="5">
    <source>
        <dbReference type="Proteomes" id="UP000007523"/>
    </source>
</evidence>
<evidence type="ECO:0000256" key="1">
    <source>
        <dbReference type="ARBA" id="ARBA00006328"/>
    </source>
</evidence>
<dbReference type="Gene3D" id="3.90.25.10">
    <property type="entry name" value="UDP-galactose 4-epimerase, domain 1"/>
    <property type="match status" value="1"/>
</dbReference>
<dbReference type="InterPro" id="IPR036291">
    <property type="entry name" value="NAD(P)-bd_dom_sf"/>
</dbReference>
<dbReference type="Pfam" id="PF05368">
    <property type="entry name" value="NmrA"/>
    <property type="match status" value="1"/>
</dbReference>
<keyword evidence="5" id="KW-1185">Reference proteome</keyword>
<name>H6NHF2_9BACL</name>
<dbReference type="AlphaFoldDB" id="H6NHF2"/>
<dbReference type="Gene3D" id="3.40.50.720">
    <property type="entry name" value="NAD(P)-binding Rossmann-like Domain"/>
    <property type="match status" value="1"/>
</dbReference>
<dbReference type="PANTHER" id="PTHR42748:SF7">
    <property type="entry name" value="NMRA LIKE REDOX SENSOR 1-RELATED"/>
    <property type="match status" value="1"/>
</dbReference>
<reference evidence="4 5" key="1">
    <citation type="journal article" date="2012" name="J. Bacteriol.">
        <title>Complete Genome Sequence of Paenibacillus mucilaginosus 3016, a Bacterium Functional as Microbial Fertilizer.</title>
        <authorList>
            <person name="Ma M."/>
            <person name="Wang Z."/>
            <person name="Li L."/>
            <person name="Jiang X."/>
            <person name="Guan D."/>
            <person name="Cao F."/>
            <person name="Chen H."/>
            <person name="Wang X."/>
            <person name="Shen D."/>
            <person name="Du B."/>
            <person name="Li J."/>
        </authorList>
    </citation>
    <scope>NUCLEOTIDE SEQUENCE [LARGE SCALE GENOMIC DNA]</scope>
    <source>
        <strain evidence="4 5">3016</strain>
    </source>
</reference>
<evidence type="ECO:0000256" key="2">
    <source>
        <dbReference type="ARBA" id="ARBA00022857"/>
    </source>
</evidence>
<dbReference type="HOGENOM" id="CLU_007383_8_4_9"/>
<dbReference type="KEGG" id="pmq:PM3016_2259"/>
<proteinExistence type="inferred from homology"/>
<gene>
    <name evidence="4" type="ORF">PM3016_2259</name>
</gene>
<dbReference type="PANTHER" id="PTHR42748">
    <property type="entry name" value="NITROGEN METABOLITE REPRESSION PROTEIN NMRA FAMILY MEMBER"/>
    <property type="match status" value="1"/>
</dbReference>
<dbReference type="CDD" id="cd05251">
    <property type="entry name" value="NmrA_like_SDR_a"/>
    <property type="match status" value="1"/>
</dbReference>
<dbReference type="STRING" id="1116391.PM3016_2259"/>
<dbReference type="InterPro" id="IPR008030">
    <property type="entry name" value="NmrA-like"/>
</dbReference>
<evidence type="ECO:0000259" key="3">
    <source>
        <dbReference type="Pfam" id="PF05368"/>
    </source>
</evidence>
<protein>
    <submittedName>
        <fullName evidence="4">NmrA family protein</fullName>
    </submittedName>
</protein>